<reference evidence="2" key="1">
    <citation type="submission" date="2020-10" db="EMBL/GenBank/DDBJ databases">
        <title>Bacterium isolated from coastal waters sediment.</title>
        <authorList>
            <person name="Chen R.-J."/>
            <person name="Lu D.-C."/>
            <person name="Zhu K.-L."/>
            <person name="Du Z.-J."/>
        </authorList>
    </citation>
    <scope>NUCLEOTIDE SEQUENCE</scope>
    <source>
        <strain evidence="2">N1Y112</strain>
    </source>
</reference>
<dbReference type="InterPro" id="IPR029014">
    <property type="entry name" value="NiFe-Hase_large"/>
</dbReference>
<keyword evidence="1" id="KW-0408">Iron</keyword>
<dbReference type="SUPFAM" id="SSF56762">
    <property type="entry name" value="HydB/Nqo4-like"/>
    <property type="match status" value="1"/>
</dbReference>
<gene>
    <name evidence="2" type="ORF">IOQ59_08895</name>
</gene>
<comment type="cofactor">
    <cofactor evidence="1">
        <name>Fe cation</name>
        <dbReference type="ChEBI" id="CHEBI:24875"/>
    </cofactor>
</comment>
<accession>A0A8J7K6S4</accession>
<dbReference type="EMBL" id="JADEYS010000007">
    <property type="protein sequence ID" value="MBE9397376.1"/>
    <property type="molecule type" value="Genomic_DNA"/>
</dbReference>
<keyword evidence="1" id="KW-0533">Nickel</keyword>
<dbReference type="PANTHER" id="PTHR42958:SF4">
    <property type="entry name" value="HYDROGENASE EXPRESSION_FORMATION PROTEIN HUPK"/>
    <property type="match status" value="1"/>
</dbReference>
<evidence type="ECO:0000256" key="1">
    <source>
        <dbReference type="PIRSR" id="PIRSR601501-1"/>
    </source>
</evidence>
<comment type="caution">
    <text evidence="2">The sequence shown here is derived from an EMBL/GenBank/DDBJ whole genome shotgun (WGS) entry which is preliminary data.</text>
</comment>
<dbReference type="Proteomes" id="UP000640333">
    <property type="component" value="Unassembled WGS sequence"/>
</dbReference>
<name>A0A8J7K6S4_9GAMM</name>
<feature type="binding site" evidence="1">
    <location>
        <position position="58"/>
    </location>
    <ligand>
        <name>Fe cation</name>
        <dbReference type="ChEBI" id="CHEBI:24875"/>
    </ligand>
</feature>
<proteinExistence type="predicted"/>
<feature type="binding site" evidence="1">
    <location>
        <position position="58"/>
    </location>
    <ligand>
        <name>Ni(2+)</name>
        <dbReference type="ChEBI" id="CHEBI:49786"/>
    </ligand>
</feature>
<keyword evidence="1" id="KW-0479">Metal-binding</keyword>
<dbReference type="GO" id="GO:0016151">
    <property type="term" value="F:nickel cation binding"/>
    <property type="evidence" value="ECO:0007669"/>
    <property type="project" value="InterPro"/>
</dbReference>
<evidence type="ECO:0000313" key="3">
    <source>
        <dbReference type="Proteomes" id="UP000640333"/>
    </source>
</evidence>
<dbReference type="Pfam" id="PF00374">
    <property type="entry name" value="NiFeSe_Hases"/>
    <property type="match status" value="1"/>
</dbReference>
<dbReference type="InterPro" id="IPR050867">
    <property type="entry name" value="NiFe/NiFeSe_hydrgnase_LSU"/>
</dbReference>
<comment type="cofactor">
    <cofactor evidence="1">
        <name>Ni(2+)</name>
        <dbReference type="ChEBI" id="CHEBI:49786"/>
    </cofactor>
</comment>
<keyword evidence="3" id="KW-1185">Reference proteome</keyword>
<sequence length="381" mass="41846">MNGIANLAGKIRVDVQWREGLIQQVQLHSSRPREITRVLQAKPLTQALSMVPMIYSMCAVAQTVASLQAAESALGIEIKPEVTHARQLLVQAETARELGLRLSQYWLADTAQVVALMQWFTGVSQELRWALDLNPRVSNLIEVQRISSELKAILLPLVGMETELSRLLFGDASHTPIGEQLCDLQETFGDIELALGVLPLEVQQRADLEWIKGCLASADAVEFSAMPDADGICFETGVWVRNRESGLVVQGRAAGLNELTLRFLAMVSELQALPARMRSMEPHAALPAGDSGPERGAGMGMVDAARGVLIHRIVLDGNSVSNCKVEDYNIVAPTEWNFHPRGTLVQMLEGVQVNRERLHSLVEKLILLVDPCVAWEIEVGN</sequence>
<dbReference type="AlphaFoldDB" id="A0A8J7K6S4"/>
<dbReference type="RefSeq" id="WP_193952925.1">
    <property type="nucleotide sequence ID" value="NZ_JADEYS010000007.1"/>
</dbReference>
<dbReference type="InterPro" id="IPR001501">
    <property type="entry name" value="Ni-dep_hyd_lsu"/>
</dbReference>
<dbReference type="Gene3D" id="1.10.645.10">
    <property type="entry name" value="Cytochrome-c3 Hydrogenase, chain B"/>
    <property type="match status" value="2"/>
</dbReference>
<dbReference type="PANTHER" id="PTHR42958">
    <property type="entry name" value="HYDROGENASE-2 LARGE CHAIN"/>
    <property type="match status" value="1"/>
</dbReference>
<organism evidence="2 3">
    <name type="scientific">Pontibacterium sinense</name>
    <dbReference type="NCBI Taxonomy" id="2781979"/>
    <lineage>
        <taxon>Bacteria</taxon>
        <taxon>Pseudomonadati</taxon>
        <taxon>Pseudomonadota</taxon>
        <taxon>Gammaproteobacteria</taxon>
        <taxon>Oceanospirillales</taxon>
        <taxon>Oceanospirillaceae</taxon>
        <taxon>Pontibacterium</taxon>
    </lineage>
</organism>
<evidence type="ECO:0000313" key="2">
    <source>
        <dbReference type="EMBL" id="MBE9397376.1"/>
    </source>
</evidence>
<protein>
    <submittedName>
        <fullName evidence="2">Nickel-dependent hydrogenase large subunit</fullName>
    </submittedName>
</protein>